<proteinExistence type="predicted"/>
<keyword evidence="2" id="KW-1185">Reference proteome</keyword>
<gene>
    <name evidence="1" type="ORF">BJ971_006537</name>
</gene>
<name>A0A7W7MT38_9ACTN</name>
<dbReference type="EMBL" id="JACHNH010000001">
    <property type="protein sequence ID" value="MBB4765981.1"/>
    <property type="molecule type" value="Genomic_DNA"/>
</dbReference>
<dbReference type="Proteomes" id="UP000578112">
    <property type="component" value="Unassembled WGS sequence"/>
</dbReference>
<organism evidence="1 2">
    <name type="scientific">Actinoplanes digitatis</name>
    <dbReference type="NCBI Taxonomy" id="1868"/>
    <lineage>
        <taxon>Bacteria</taxon>
        <taxon>Bacillati</taxon>
        <taxon>Actinomycetota</taxon>
        <taxon>Actinomycetes</taxon>
        <taxon>Micromonosporales</taxon>
        <taxon>Micromonosporaceae</taxon>
        <taxon>Actinoplanes</taxon>
    </lineage>
</organism>
<comment type="caution">
    <text evidence="1">The sequence shown here is derived from an EMBL/GenBank/DDBJ whole genome shotgun (WGS) entry which is preliminary data.</text>
</comment>
<reference evidence="1 2" key="1">
    <citation type="submission" date="2020-08" db="EMBL/GenBank/DDBJ databases">
        <title>Sequencing the genomes of 1000 actinobacteria strains.</title>
        <authorList>
            <person name="Klenk H.-P."/>
        </authorList>
    </citation>
    <scope>NUCLEOTIDE SEQUENCE [LARGE SCALE GENOMIC DNA]</scope>
    <source>
        <strain evidence="1 2">DSM 43149</strain>
    </source>
</reference>
<sequence length="109" mass="11706">MATASIEVSGPDAERQAGELQVALGRVVKPGESVSPVEVHRSLELVIAAIGLVFSGVDAAKTIWDWWSERKSQGTQVRIILDDGTVVDLSGVDQGQLEIELQRRAKAGR</sequence>
<accession>A0A7W7MT38</accession>
<evidence type="ECO:0000313" key="1">
    <source>
        <dbReference type="EMBL" id="MBB4765981.1"/>
    </source>
</evidence>
<protein>
    <submittedName>
        <fullName evidence="1">Uncharacterized protein</fullName>
    </submittedName>
</protein>
<dbReference type="RefSeq" id="WP_184996965.1">
    <property type="nucleotide sequence ID" value="NZ_BOMK01000063.1"/>
</dbReference>
<evidence type="ECO:0000313" key="2">
    <source>
        <dbReference type="Proteomes" id="UP000578112"/>
    </source>
</evidence>
<dbReference type="AlphaFoldDB" id="A0A7W7MT38"/>